<evidence type="ECO:0000256" key="1">
    <source>
        <dbReference type="ARBA" id="ARBA00022801"/>
    </source>
</evidence>
<gene>
    <name evidence="3" type="ORF">Egran_02213</name>
</gene>
<dbReference type="Pfam" id="PF00795">
    <property type="entry name" value="CN_hydrolase"/>
    <property type="match status" value="1"/>
</dbReference>
<sequence length="281" mass="31215">MASNLAQCQVLVRKAAAAGAKALFLPESSDYIASSLAEIVLLARSIQESEFVLGLQREAKQTRLSINVGIHEPAHGGSKVKNTLIWIGDQGEITQRYQKMHLFDVEIKDGPVSKESMYVDFTAGDLRRSLELTFGKRSVEQGMEILPPFETPIGRVGLCICFDLRFPEISLALKRQNAHIISYPSAFTLPTGAAHWEVLLRARAIETQSYVVAAAQSGPHNEKRISYGHSMIVNPWGEVIARLGGDYMEPEIAIAEIDLDLITRIRTQMPLLRRTDVYPEV</sequence>
<dbReference type="OrthoDB" id="10250282at2759"/>
<dbReference type="GO" id="GO:0043605">
    <property type="term" value="P:amide catabolic process"/>
    <property type="evidence" value="ECO:0007669"/>
    <property type="project" value="EnsemblFungi"/>
</dbReference>
<evidence type="ECO:0000313" key="4">
    <source>
        <dbReference type="Proteomes" id="UP000243515"/>
    </source>
</evidence>
<accession>A0A232M0Y8</accession>
<dbReference type="Gene3D" id="3.60.110.10">
    <property type="entry name" value="Carbon-nitrogen hydrolase"/>
    <property type="match status" value="1"/>
</dbReference>
<dbReference type="PROSITE" id="PS50263">
    <property type="entry name" value="CN_HYDROLASE"/>
    <property type="match status" value="1"/>
</dbReference>
<dbReference type="InterPro" id="IPR003010">
    <property type="entry name" value="C-N_Hydrolase"/>
</dbReference>
<organism evidence="3 4">
    <name type="scientific">Elaphomyces granulatus</name>
    <dbReference type="NCBI Taxonomy" id="519963"/>
    <lineage>
        <taxon>Eukaryota</taxon>
        <taxon>Fungi</taxon>
        <taxon>Dikarya</taxon>
        <taxon>Ascomycota</taxon>
        <taxon>Pezizomycotina</taxon>
        <taxon>Eurotiomycetes</taxon>
        <taxon>Eurotiomycetidae</taxon>
        <taxon>Eurotiales</taxon>
        <taxon>Elaphomycetaceae</taxon>
        <taxon>Elaphomyces</taxon>
    </lineage>
</organism>
<name>A0A232M0Y8_9EURO</name>
<dbReference type="GO" id="GO:0110050">
    <property type="term" value="F:deaminated glutathione amidase activity"/>
    <property type="evidence" value="ECO:0007669"/>
    <property type="project" value="EnsemblFungi"/>
</dbReference>
<dbReference type="InterPro" id="IPR045254">
    <property type="entry name" value="Nit1/2_C-N_Hydrolase"/>
</dbReference>
<dbReference type="EMBL" id="NPHW01003174">
    <property type="protein sequence ID" value="OXV10026.1"/>
    <property type="molecule type" value="Genomic_DNA"/>
</dbReference>
<dbReference type="InterPro" id="IPR036526">
    <property type="entry name" value="C-N_Hydrolase_sf"/>
</dbReference>
<feature type="domain" description="CN hydrolase" evidence="2">
    <location>
        <begin position="1"/>
        <end position="259"/>
    </location>
</feature>
<proteinExistence type="predicted"/>
<comment type="caution">
    <text evidence="3">The sequence shown here is derived from an EMBL/GenBank/DDBJ whole genome shotgun (WGS) entry which is preliminary data.</text>
</comment>
<evidence type="ECO:0000259" key="2">
    <source>
        <dbReference type="PROSITE" id="PS50263"/>
    </source>
</evidence>
<dbReference type="SUPFAM" id="SSF56317">
    <property type="entry name" value="Carbon-nitrogen hydrolase"/>
    <property type="match status" value="1"/>
</dbReference>
<keyword evidence="1" id="KW-0378">Hydrolase</keyword>
<dbReference type="CDD" id="cd07572">
    <property type="entry name" value="nit"/>
    <property type="match status" value="1"/>
</dbReference>
<dbReference type="AlphaFoldDB" id="A0A232M0Y8"/>
<reference evidence="3 4" key="1">
    <citation type="journal article" date="2015" name="Environ. Microbiol.">
        <title>Metagenome sequence of Elaphomyces granulatus from sporocarp tissue reveals Ascomycota ectomycorrhizal fingerprints of genome expansion and a Proteobacteria-rich microbiome.</title>
        <authorList>
            <person name="Quandt C.A."/>
            <person name="Kohler A."/>
            <person name="Hesse C.N."/>
            <person name="Sharpton T.J."/>
            <person name="Martin F."/>
            <person name="Spatafora J.W."/>
        </authorList>
    </citation>
    <scope>NUCLEOTIDE SEQUENCE [LARGE SCALE GENOMIC DNA]</scope>
    <source>
        <strain evidence="3 4">OSC145934</strain>
    </source>
</reference>
<dbReference type="Proteomes" id="UP000243515">
    <property type="component" value="Unassembled WGS sequence"/>
</dbReference>
<keyword evidence="4" id="KW-1185">Reference proteome</keyword>
<dbReference type="PANTHER" id="PTHR23088:SF27">
    <property type="entry name" value="DEAMINATED GLUTATHIONE AMIDASE"/>
    <property type="match status" value="1"/>
</dbReference>
<dbReference type="PANTHER" id="PTHR23088">
    <property type="entry name" value="NITRILASE-RELATED"/>
    <property type="match status" value="1"/>
</dbReference>
<evidence type="ECO:0000313" key="3">
    <source>
        <dbReference type="EMBL" id="OXV10026.1"/>
    </source>
</evidence>
<protein>
    <recommendedName>
        <fullName evidence="2">CN hydrolase domain-containing protein</fullName>
    </recommendedName>
</protein>